<keyword evidence="2" id="KW-1133">Transmembrane helix</keyword>
<dbReference type="PANTHER" id="PTHR19444:SF11">
    <property type="entry name" value="UNC93-LIKE PROTEIN"/>
    <property type="match status" value="1"/>
</dbReference>
<feature type="transmembrane region" description="Helical" evidence="2">
    <location>
        <begin position="389"/>
        <end position="409"/>
    </location>
</feature>
<dbReference type="GO" id="GO:0043266">
    <property type="term" value="P:regulation of potassium ion transport"/>
    <property type="evidence" value="ECO:0007669"/>
    <property type="project" value="TreeGrafter"/>
</dbReference>
<dbReference type="Proteomes" id="UP000828236">
    <property type="component" value="Unassembled WGS sequence"/>
</dbReference>
<comment type="similarity">
    <text evidence="1">Belongs to the unc-93 family.</text>
</comment>
<dbReference type="GO" id="GO:0005886">
    <property type="term" value="C:plasma membrane"/>
    <property type="evidence" value="ECO:0007669"/>
    <property type="project" value="TreeGrafter"/>
</dbReference>
<feature type="transmembrane region" description="Helical" evidence="2">
    <location>
        <begin position="241"/>
        <end position="258"/>
    </location>
</feature>
<gene>
    <name evidence="3" type="ORF">HUG17_4030</name>
</gene>
<keyword evidence="2" id="KW-0472">Membrane</keyword>
<dbReference type="PANTHER" id="PTHR19444">
    <property type="entry name" value="UNC-93 RELATED"/>
    <property type="match status" value="1"/>
</dbReference>
<feature type="transmembrane region" description="Helical" evidence="2">
    <location>
        <begin position="147"/>
        <end position="164"/>
    </location>
</feature>
<comment type="caution">
    <text evidence="3">The sequence shown here is derived from an EMBL/GenBank/DDBJ whole genome shotgun (WGS) entry which is preliminary data.</text>
</comment>
<accession>A0A9D4SFD4</accession>
<dbReference type="SUPFAM" id="SSF103473">
    <property type="entry name" value="MFS general substrate transporter"/>
    <property type="match status" value="2"/>
</dbReference>
<proteinExistence type="inferred from homology"/>
<feature type="transmembrane region" description="Helical" evidence="2">
    <location>
        <begin position="303"/>
        <end position="322"/>
    </location>
</feature>
<dbReference type="GO" id="GO:0055120">
    <property type="term" value="C:striated muscle dense body"/>
    <property type="evidence" value="ECO:0007669"/>
    <property type="project" value="TreeGrafter"/>
</dbReference>
<dbReference type="AlphaFoldDB" id="A0A9D4SFD4"/>
<name>A0A9D4SFD4_DERFA</name>
<evidence type="ECO:0000313" key="3">
    <source>
        <dbReference type="EMBL" id="KAH7639997.1"/>
    </source>
</evidence>
<sequence length="457" mass="53365">MTTTSTNVAYISNQNEIDVNEHQMNDATTMKMKMMMMKNSTTINEQQPFDQDGFVGIELRLMRNLIILSFTSTMILGILQNLLTIDRYQYGQWTYIGFAIGFMFSALSVYYAQAFVQRFGPKRTLIISTVAIILFIFIHYFHNFILFQMAIILFTIFIGPFYAAQLEFISKFMSNLVHLTQTIKRYQEERYQRLLHQLLFCPSLIEYYQQQQQVPLEHRSYPSCSIRNVIFRTFRDNHLRLLLPMAFFIGFEQGFFMADYNKLYVSCALGLQAIGSIMLTRGFVHLGATLLVYEFIRHIQRPIVLLAGAICQLSVLAILYLWRPNDDIPLYYVITITYSLANAIMETLLLTNVLRTFCSDEWKYAFLTLYSLNNLGYAIAFAMSEFICLYIKLFTLILMLIIAIIPMQLCELRLLKFEKILGPAATLTNTNNDHNQKIIDNVEMIQFNNEQNVQRRY</sequence>
<dbReference type="GO" id="GO:0006937">
    <property type="term" value="P:regulation of muscle contraction"/>
    <property type="evidence" value="ECO:0007669"/>
    <property type="project" value="TreeGrafter"/>
</dbReference>
<dbReference type="GO" id="GO:0015459">
    <property type="term" value="F:potassium channel regulator activity"/>
    <property type="evidence" value="ECO:0007669"/>
    <property type="project" value="TreeGrafter"/>
</dbReference>
<organism evidence="3">
    <name type="scientific">Dermatophagoides farinae</name>
    <name type="common">American house dust mite</name>
    <dbReference type="NCBI Taxonomy" id="6954"/>
    <lineage>
        <taxon>Eukaryota</taxon>
        <taxon>Metazoa</taxon>
        <taxon>Ecdysozoa</taxon>
        <taxon>Arthropoda</taxon>
        <taxon>Chelicerata</taxon>
        <taxon>Arachnida</taxon>
        <taxon>Acari</taxon>
        <taxon>Acariformes</taxon>
        <taxon>Sarcoptiformes</taxon>
        <taxon>Astigmata</taxon>
        <taxon>Psoroptidia</taxon>
        <taxon>Analgoidea</taxon>
        <taxon>Pyroglyphidae</taxon>
        <taxon>Dermatophagoidinae</taxon>
        <taxon>Dermatophagoides</taxon>
    </lineage>
</organism>
<reference evidence="3" key="2">
    <citation type="journal article" date="2021" name="World Allergy Organ. J.">
        <title>Chromosome-level assembly of Dermatophagoides farinae genome and transcriptome reveals two novel allergens Der f 37 and Der f 39.</title>
        <authorList>
            <person name="Chen J."/>
            <person name="Cai Z."/>
            <person name="Fan D."/>
            <person name="Hu J."/>
            <person name="Hou Y."/>
            <person name="He Y."/>
            <person name="Zhang Z."/>
            <person name="Zhao Z."/>
            <person name="Gao P."/>
            <person name="Hu W."/>
            <person name="Sun J."/>
            <person name="Li J."/>
            <person name="Ji K."/>
        </authorList>
    </citation>
    <scope>NUCLEOTIDE SEQUENCE</scope>
    <source>
        <strain evidence="3">JKM2019</strain>
    </source>
</reference>
<evidence type="ECO:0000256" key="2">
    <source>
        <dbReference type="SAM" id="Phobius"/>
    </source>
</evidence>
<feature type="transmembrane region" description="Helical" evidence="2">
    <location>
        <begin position="95"/>
        <end position="112"/>
    </location>
</feature>
<feature type="transmembrane region" description="Helical" evidence="2">
    <location>
        <begin position="270"/>
        <end position="296"/>
    </location>
</feature>
<dbReference type="InterPro" id="IPR036259">
    <property type="entry name" value="MFS_trans_sf"/>
</dbReference>
<keyword evidence="2" id="KW-0812">Transmembrane</keyword>
<dbReference type="InterPro" id="IPR051951">
    <property type="entry name" value="UNC-93_regulatory"/>
</dbReference>
<feature type="transmembrane region" description="Helical" evidence="2">
    <location>
        <begin position="328"/>
        <end position="350"/>
    </location>
</feature>
<feature type="transmembrane region" description="Helical" evidence="2">
    <location>
        <begin position="65"/>
        <end position="83"/>
    </location>
</feature>
<evidence type="ECO:0000256" key="1">
    <source>
        <dbReference type="ARBA" id="ARBA00009172"/>
    </source>
</evidence>
<feature type="transmembrane region" description="Helical" evidence="2">
    <location>
        <begin position="124"/>
        <end position="141"/>
    </location>
</feature>
<reference evidence="3" key="1">
    <citation type="submission" date="2020-06" db="EMBL/GenBank/DDBJ databases">
        <authorList>
            <person name="Ji K."/>
            <person name="Li J."/>
        </authorList>
    </citation>
    <scope>NUCLEOTIDE SEQUENCE</scope>
    <source>
        <strain evidence="3">JKM2019</strain>
        <tissue evidence="3">Whole body</tissue>
    </source>
</reference>
<dbReference type="EMBL" id="SDOV01000007">
    <property type="protein sequence ID" value="KAH7639997.1"/>
    <property type="molecule type" value="Genomic_DNA"/>
</dbReference>
<protein>
    <submittedName>
        <fullName evidence="3">Uncharacterized protein</fullName>
    </submittedName>
</protein>